<organism evidence="1 2">
    <name type="scientific">Skermanella stibiiresistens SB22</name>
    <dbReference type="NCBI Taxonomy" id="1385369"/>
    <lineage>
        <taxon>Bacteria</taxon>
        <taxon>Pseudomonadati</taxon>
        <taxon>Pseudomonadota</taxon>
        <taxon>Alphaproteobacteria</taxon>
        <taxon>Rhodospirillales</taxon>
        <taxon>Azospirillaceae</taxon>
        <taxon>Skermanella</taxon>
    </lineage>
</organism>
<dbReference type="EMBL" id="AVFL01000016">
    <property type="protein sequence ID" value="EWY38805.1"/>
    <property type="molecule type" value="Genomic_DNA"/>
</dbReference>
<gene>
    <name evidence="1" type="ORF">N825_11075</name>
</gene>
<name>W9GY02_9PROT</name>
<protein>
    <submittedName>
        <fullName evidence="1">Uncharacterized protein</fullName>
    </submittedName>
</protein>
<sequence>MIELLISIVTTRLRIRSMLVKQYLQADAGEQLIQTAV</sequence>
<evidence type="ECO:0000313" key="2">
    <source>
        <dbReference type="Proteomes" id="UP000019486"/>
    </source>
</evidence>
<dbReference type="AlphaFoldDB" id="W9GY02"/>
<keyword evidence="2" id="KW-1185">Reference proteome</keyword>
<accession>W9GY02</accession>
<dbReference type="Proteomes" id="UP000019486">
    <property type="component" value="Unassembled WGS sequence"/>
</dbReference>
<comment type="caution">
    <text evidence="1">The sequence shown here is derived from an EMBL/GenBank/DDBJ whole genome shotgun (WGS) entry which is preliminary data.</text>
</comment>
<reference evidence="1 2" key="1">
    <citation type="submission" date="2013-08" db="EMBL/GenBank/DDBJ databases">
        <title>The genome sequence of Skermanella stibiiresistens.</title>
        <authorList>
            <person name="Zhu W."/>
            <person name="Wang G."/>
        </authorList>
    </citation>
    <scope>NUCLEOTIDE SEQUENCE [LARGE SCALE GENOMIC DNA]</scope>
    <source>
        <strain evidence="1 2">SB22</strain>
    </source>
</reference>
<evidence type="ECO:0000313" key="1">
    <source>
        <dbReference type="EMBL" id="EWY38805.1"/>
    </source>
</evidence>
<proteinExistence type="predicted"/>